<accession>A0AAD6U602</accession>
<dbReference type="Proteomes" id="UP001222325">
    <property type="component" value="Unassembled WGS sequence"/>
</dbReference>
<keyword evidence="2" id="KW-1185">Reference proteome</keyword>
<name>A0AAD6U602_9AGAR</name>
<dbReference type="AlphaFoldDB" id="A0AAD6U602"/>
<proteinExistence type="predicted"/>
<organism evidence="1 2">
    <name type="scientific">Mycena belliarum</name>
    <dbReference type="NCBI Taxonomy" id="1033014"/>
    <lineage>
        <taxon>Eukaryota</taxon>
        <taxon>Fungi</taxon>
        <taxon>Dikarya</taxon>
        <taxon>Basidiomycota</taxon>
        <taxon>Agaricomycotina</taxon>
        <taxon>Agaricomycetes</taxon>
        <taxon>Agaricomycetidae</taxon>
        <taxon>Agaricales</taxon>
        <taxon>Marasmiineae</taxon>
        <taxon>Mycenaceae</taxon>
        <taxon>Mycena</taxon>
    </lineage>
</organism>
<evidence type="ECO:0000313" key="1">
    <source>
        <dbReference type="EMBL" id="KAJ7092288.1"/>
    </source>
</evidence>
<gene>
    <name evidence="1" type="ORF">B0H15DRAFT_1021040</name>
</gene>
<comment type="caution">
    <text evidence="1">The sequence shown here is derived from an EMBL/GenBank/DDBJ whole genome shotgun (WGS) entry which is preliminary data.</text>
</comment>
<dbReference type="EMBL" id="JARJCN010000018">
    <property type="protein sequence ID" value="KAJ7092288.1"/>
    <property type="molecule type" value="Genomic_DNA"/>
</dbReference>
<evidence type="ECO:0000313" key="2">
    <source>
        <dbReference type="Proteomes" id="UP001222325"/>
    </source>
</evidence>
<reference evidence="1" key="1">
    <citation type="submission" date="2023-03" db="EMBL/GenBank/DDBJ databases">
        <title>Massive genome expansion in bonnet fungi (Mycena s.s.) driven by repeated elements and novel gene families across ecological guilds.</title>
        <authorList>
            <consortium name="Lawrence Berkeley National Laboratory"/>
            <person name="Harder C.B."/>
            <person name="Miyauchi S."/>
            <person name="Viragh M."/>
            <person name="Kuo A."/>
            <person name="Thoen E."/>
            <person name="Andreopoulos B."/>
            <person name="Lu D."/>
            <person name="Skrede I."/>
            <person name="Drula E."/>
            <person name="Henrissat B."/>
            <person name="Morin E."/>
            <person name="Kohler A."/>
            <person name="Barry K."/>
            <person name="LaButti K."/>
            <person name="Morin E."/>
            <person name="Salamov A."/>
            <person name="Lipzen A."/>
            <person name="Mereny Z."/>
            <person name="Hegedus B."/>
            <person name="Baldrian P."/>
            <person name="Stursova M."/>
            <person name="Weitz H."/>
            <person name="Taylor A."/>
            <person name="Grigoriev I.V."/>
            <person name="Nagy L.G."/>
            <person name="Martin F."/>
            <person name="Kauserud H."/>
        </authorList>
    </citation>
    <scope>NUCLEOTIDE SEQUENCE</scope>
    <source>
        <strain evidence="1">CBHHK173m</strain>
    </source>
</reference>
<sequence length="186" mass="20913">MPSYRSKISCASRADPFLTRPKKTLTEEEKEDAKMKREINKMLKERRVAWEAALPSPWSEGNSTFRHPVSTRVMFKSDAKKTFGLTEAEVLTLRHESIPRSPKTYFSLADVQALQQRKFDAGALFDVELKGNIRVLLATASTGRRCKANFSQVYDGDARVYEYLHGPNGRIAQTKAAKAKKTAAAT</sequence>
<protein>
    <submittedName>
        <fullName evidence="1">Uncharacterized protein</fullName>
    </submittedName>
</protein>